<gene>
    <name evidence="1" type="ORF">UFOVP1158_10</name>
</gene>
<reference evidence="1" key="1">
    <citation type="submission" date="2020-05" db="EMBL/GenBank/DDBJ databases">
        <authorList>
            <person name="Chiriac C."/>
            <person name="Salcher M."/>
            <person name="Ghai R."/>
            <person name="Kavagutti S V."/>
        </authorList>
    </citation>
    <scope>NUCLEOTIDE SEQUENCE</scope>
</reference>
<dbReference type="EMBL" id="LR797105">
    <property type="protein sequence ID" value="CAB4187325.1"/>
    <property type="molecule type" value="Genomic_DNA"/>
</dbReference>
<name>A0A6J5R385_9CAUD</name>
<accession>A0A6J5R385</accession>
<protein>
    <submittedName>
        <fullName evidence="1">Uncharacterized protein</fullName>
    </submittedName>
</protein>
<organism evidence="1">
    <name type="scientific">uncultured Caudovirales phage</name>
    <dbReference type="NCBI Taxonomy" id="2100421"/>
    <lineage>
        <taxon>Viruses</taxon>
        <taxon>Duplodnaviria</taxon>
        <taxon>Heunggongvirae</taxon>
        <taxon>Uroviricota</taxon>
        <taxon>Caudoviricetes</taxon>
        <taxon>Peduoviridae</taxon>
        <taxon>Maltschvirus</taxon>
        <taxon>Maltschvirus maltsch</taxon>
    </lineage>
</organism>
<evidence type="ECO:0000313" key="1">
    <source>
        <dbReference type="EMBL" id="CAB4187325.1"/>
    </source>
</evidence>
<sequence length="186" mass="20839">MPQTLSESHTQRLSGTVDEHWLDRAIEDKLGEVIDKYRAQGQPVNSVGALRNRVAADINGLRGSAGWAALKHKYDPTPTVSVAWCTACDKPLARGAVSAWLEDKRGWAFCSIECQQDDKRHPIPFSEFKRRVRDKGEVSSNRLEIVDGQLVLGEKITVTWDQIKNQGNPIDDSISVLESDDEIIWD</sequence>
<proteinExistence type="predicted"/>